<reference evidence="14 15" key="1">
    <citation type="submission" date="2023-08" db="EMBL/GenBank/DDBJ databases">
        <title>Black Yeasts Isolated from many extreme environments.</title>
        <authorList>
            <person name="Coleine C."/>
            <person name="Stajich J.E."/>
            <person name="Selbmann L."/>
        </authorList>
    </citation>
    <scope>NUCLEOTIDE SEQUENCE [LARGE SCALE GENOMIC DNA]</scope>
    <source>
        <strain evidence="14 15">CCFEE 5910</strain>
    </source>
</reference>
<evidence type="ECO:0000256" key="10">
    <source>
        <dbReference type="ARBA" id="ARBA00022801"/>
    </source>
</evidence>
<feature type="compositionally biased region" description="Acidic residues" evidence="12">
    <location>
        <begin position="451"/>
        <end position="463"/>
    </location>
</feature>
<organism evidence="14 15">
    <name type="scientific">Lithohypha guttulata</name>
    <dbReference type="NCBI Taxonomy" id="1690604"/>
    <lineage>
        <taxon>Eukaryota</taxon>
        <taxon>Fungi</taxon>
        <taxon>Dikarya</taxon>
        <taxon>Ascomycota</taxon>
        <taxon>Pezizomycotina</taxon>
        <taxon>Eurotiomycetes</taxon>
        <taxon>Chaetothyriomycetidae</taxon>
        <taxon>Chaetothyriales</taxon>
        <taxon>Trichomeriaceae</taxon>
        <taxon>Lithohypha</taxon>
    </lineage>
</organism>
<dbReference type="SUPFAM" id="SSF55658">
    <property type="entry name" value="L9 N-domain-like"/>
    <property type="match status" value="2"/>
</dbReference>
<keyword evidence="7" id="KW-0540">Nuclease</keyword>
<feature type="compositionally biased region" description="Polar residues" evidence="12">
    <location>
        <begin position="489"/>
        <end position="500"/>
    </location>
</feature>
<feature type="region of interest" description="Disordered" evidence="12">
    <location>
        <begin position="1"/>
        <end position="35"/>
    </location>
</feature>
<dbReference type="InterPro" id="IPR036397">
    <property type="entry name" value="RNaseH_sf"/>
</dbReference>
<dbReference type="GO" id="GO:0003676">
    <property type="term" value="F:nucleic acid binding"/>
    <property type="evidence" value="ECO:0007669"/>
    <property type="project" value="InterPro"/>
</dbReference>
<keyword evidence="10" id="KW-0378">Hydrolase</keyword>
<gene>
    <name evidence="14" type="ORF">LTR05_003361</name>
</gene>
<evidence type="ECO:0000313" key="14">
    <source>
        <dbReference type="EMBL" id="KAK5089137.1"/>
    </source>
</evidence>
<comment type="function">
    <text evidence="3">Endonuclease that specifically degrades the RNA of RNA-DNA hybrids.</text>
</comment>
<dbReference type="AlphaFoldDB" id="A0AAN7T3N6"/>
<dbReference type="GO" id="GO:0043137">
    <property type="term" value="P:DNA replication, removal of RNA primer"/>
    <property type="evidence" value="ECO:0007669"/>
    <property type="project" value="TreeGrafter"/>
</dbReference>
<evidence type="ECO:0000256" key="8">
    <source>
        <dbReference type="ARBA" id="ARBA00022723"/>
    </source>
</evidence>
<dbReference type="Proteomes" id="UP001309876">
    <property type="component" value="Unassembled WGS sequence"/>
</dbReference>
<feature type="compositionally biased region" description="Basic and acidic residues" evidence="12">
    <location>
        <begin position="216"/>
        <end position="229"/>
    </location>
</feature>
<evidence type="ECO:0000256" key="12">
    <source>
        <dbReference type="SAM" id="MobiDB-lite"/>
    </source>
</evidence>
<dbReference type="GO" id="GO:0004523">
    <property type="term" value="F:RNA-DNA hybrid ribonuclease activity"/>
    <property type="evidence" value="ECO:0007669"/>
    <property type="project" value="UniProtKB-EC"/>
</dbReference>
<dbReference type="InterPro" id="IPR037056">
    <property type="entry name" value="RNase_H1_N_sf"/>
</dbReference>
<evidence type="ECO:0000313" key="15">
    <source>
        <dbReference type="Proteomes" id="UP001309876"/>
    </source>
</evidence>
<keyword evidence="8" id="KW-0479">Metal-binding</keyword>
<keyword evidence="15" id="KW-1185">Reference proteome</keyword>
<comment type="similarity">
    <text evidence="4">Belongs to the RNase H family.</text>
</comment>
<protein>
    <recommendedName>
        <fullName evidence="6">Ribonuclease H</fullName>
        <ecNumber evidence="5">3.1.26.4</ecNumber>
    </recommendedName>
</protein>
<dbReference type="Gene3D" id="3.40.970.10">
    <property type="entry name" value="Ribonuclease H1, N-terminal domain"/>
    <property type="match status" value="2"/>
</dbReference>
<feature type="region of interest" description="Disordered" evidence="12">
    <location>
        <begin position="430"/>
        <end position="500"/>
    </location>
</feature>
<evidence type="ECO:0000256" key="7">
    <source>
        <dbReference type="ARBA" id="ARBA00022722"/>
    </source>
</evidence>
<evidence type="ECO:0000256" key="2">
    <source>
        <dbReference type="ARBA" id="ARBA00001946"/>
    </source>
</evidence>
<dbReference type="SUPFAM" id="SSF53098">
    <property type="entry name" value="Ribonuclease H-like"/>
    <property type="match status" value="1"/>
</dbReference>
<dbReference type="EC" id="3.1.26.4" evidence="5"/>
<evidence type="ECO:0000256" key="9">
    <source>
        <dbReference type="ARBA" id="ARBA00022759"/>
    </source>
</evidence>
<comment type="caution">
    <text evidence="14">The sequence shown here is derived from an EMBL/GenBank/DDBJ whole genome shotgun (WGS) entry which is preliminary data.</text>
</comment>
<proteinExistence type="inferred from homology"/>
<feature type="domain" description="RNase H type-1" evidence="13">
    <location>
        <begin position="233"/>
        <end position="428"/>
    </location>
</feature>
<keyword evidence="9" id="KW-0255">Endonuclease</keyword>
<dbReference type="InterPro" id="IPR002156">
    <property type="entry name" value="RNaseH_domain"/>
</dbReference>
<evidence type="ECO:0000256" key="11">
    <source>
        <dbReference type="ARBA" id="ARBA00022842"/>
    </source>
</evidence>
<comment type="cofactor">
    <cofactor evidence="2">
        <name>Mg(2+)</name>
        <dbReference type="ChEBI" id="CHEBI:18420"/>
    </cofactor>
</comment>
<dbReference type="CDD" id="cd09280">
    <property type="entry name" value="RNase_HI_eukaryote_like"/>
    <property type="match status" value="1"/>
</dbReference>
<evidence type="ECO:0000256" key="4">
    <source>
        <dbReference type="ARBA" id="ARBA00005300"/>
    </source>
</evidence>
<accession>A0AAN7T3N6</accession>
<dbReference type="GO" id="GO:0046872">
    <property type="term" value="F:metal ion binding"/>
    <property type="evidence" value="ECO:0007669"/>
    <property type="project" value="UniProtKB-KW"/>
</dbReference>
<sequence length="500" mass="55033">MAQPSAANKASRPESPLPAPTVAGQKRKRPADKKYYAVKVGKTPGVYDTWDQCLAQVTGQKGAQFKSFTSQGDAQLFVEGKLIHQANKAPGEQKFYAVQQGKVPGVYTDWPTAQAQISGFKNPKHKKFTTRAEAEAFISEGKRKSAYDNGTGISPEEEIRRLIVKNSAPGLVTNGDYVAKDKHGNEFELARGPLPPGAEDGFDPNVKLDNGVIRRRTEEEKSTLKKVPKDSNPPGMLNIYTDGSSLSNGQVGARAGVGVYFGPAPFEYDSQSPSSSSPVSDPGKEIPMYTVDWQARGAPSTMKRRKLTWRYRNISEALKGTKQTNQRAELTAIQRALEVVPSHRDVTIFTDSRYSIDCVTNWYRNWQSNGWHNSKGKPVENRDVIQEIREKIEERNHFGKQTHFVWVKGHDKNEGNIRADELAVAGARRGLHGDAQSSSAGNETTTGTESGEGEAEEDSEDERSDERKLEDAEMEAALQLRQEALDAMDTSTTSVPNGSS</sequence>
<dbReference type="InterPro" id="IPR050092">
    <property type="entry name" value="RNase_H"/>
</dbReference>
<name>A0AAN7T3N6_9EURO</name>
<dbReference type="Pfam" id="PF01693">
    <property type="entry name" value="Cauli_VI"/>
    <property type="match status" value="2"/>
</dbReference>
<feature type="compositionally biased region" description="Low complexity" evidence="12">
    <location>
        <begin position="437"/>
        <end position="449"/>
    </location>
</feature>
<dbReference type="Pfam" id="PF00075">
    <property type="entry name" value="RNase_H"/>
    <property type="match status" value="1"/>
</dbReference>
<dbReference type="InterPro" id="IPR012337">
    <property type="entry name" value="RNaseH-like_sf"/>
</dbReference>
<evidence type="ECO:0000259" key="13">
    <source>
        <dbReference type="PROSITE" id="PS50879"/>
    </source>
</evidence>
<dbReference type="PANTHER" id="PTHR10642:SF26">
    <property type="entry name" value="RIBONUCLEASE H1"/>
    <property type="match status" value="1"/>
</dbReference>
<dbReference type="EMBL" id="JAVRRJ010000002">
    <property type="protein sequence ID" value="KAK5089137.1"/>
    <property type="molecule type" value="Genomic_DNA"/>
</dbReference>
<dbReference type="InterPro" id="IPR009027">
    <property type="entry name" value="Ribosomal_bL9/RNase_H1_N"/>
</dbReference>
<dbReference type="PROSITE" id="PS50879">
    <property type="entry name" value="RNASE_H_1"/>
    <property type="match status" value="1"/>
</dbReference>
<dbReference type="Gene3D" id="3.30.420.10">
    <property type="entry name" value="Ribonuclease H-like superfamily/Ribonuclease H"/>
    <property type="match status" value="1"/>
</dbReference>
<dbReference type="FunFam" id="3.40.970.10:FF:000002">
    <property type="entry name" value="Ribonuclease H"/>
    <property type="match status" value="2"/>
</dbReference>
<feature type="region of interest" description="Disordered" evidence="12">
    <location>
        <begin position="216"/>
        <end position="243"/>
    </location>
</feature>
<keyword evidence="11" id="KW-0460">Magnesium</keyword>
<dbReference type="PANTHER" id="PTHR10642">
    <property type="entry name" value="RIBONUCLEASE H1"/>
    <property type="match status" value="1"/>
</dbReference>
<evidence type="ECO:0000256" key="5">
    <source>
        <dbReference type="ARBA" id="ARBA00012180"/>
    </source>
</evidence>
<evidence type="ECO:0000256" key="3">
    <source>
        <dbReference type="ARBA" id="ARBA00004065"/>
    </source>
</evidence>
<evidence type="ECO:0000256" key="6">
    <source>
        <dbReference type="ARBA" id="ARBA00017721"/>
    </source>
</evidence>
<evidence type="ECO:0000256" key="1">
    <source>
        <dbReference type="ARBA" id="ARBA00000077"/>
    </source>
</evidence>
<dbReference type="InterPro" id="IPR011320">
    <property type="entry name" value="RNase_H1_N"/>
</dbReference>
<comment type="catalytic activity">
    <reaction evidence="1">
        <text>Endonucleolytic cleavage to 5'-phosphomonoester.</text>
        <dbReference type="EC" id="3.1.26.4"/>
    </reaction>
</comment>